<feature type="coiled-coil region" evidence="1">
    <location>
        <begin position="29"/>
        <end position="56"/>
    </location>
</feature>
<dbReference type="EMBL" id="KB822725">
    <property type="protein sequence ID" value="ETN36335.1"/>
    <property type="molecule type" value="Genomic_DNA"/>
</dbReference>
<reference evidence="3 4" key="1">
    <citation type="submission" date="2013-03" db="EMBL/GenBank/DDBJ databases">
        <title>The Genome Sequence of Phialophora europaea CBS 101466.</title>
        <authorList>
            <consortium name="The Broad Institute Genomics Platform"/>
            <person name="Cuomo C."/>
            <person name="de Hoog S."/>
            <person name="Gorbushina A."/>
            <person name="Walker B."/>
            <person name="Young S.K."/>
            <person name="Zeng Q."/>
            <person name="Gargeya S."/>
            <person name="Fitzgerald M."/>
            <person name="Haas B."/>
            <person name="Abouelleil A."/>
            <person name="Allen A.W."/>
            <person name="Alvarado L."/>
            <person name="Arachchi H.M."/>
            <person name="Berlin A.M."/>
            <person name="Chapman S.B."/>
            <person name="Gainer-Dewar J."/>
            <person name="Goldberg J."/>
            <person name="Griggs A."/>
            <person name="Gujja S."/>
            <person name="Hansen M."/>
            <person name="Howarth C."/>
            <person name="Imamovic A."/>
            <person name="Ireland A."/>
            <person name="Larimer J."/>
            <person name="McCowan C."/>
            <person name="Murphy C."/>
            <person name="Pearson M."/>
            <person name="Poon T.W."/>
            <person name="Priest M."/>
            <person name="Roberts A."/>
            <person name="Saif S."/>
            <person name="Shea T."/>
            <person name="Sisk P."/>
            <person name="Sykes S."/>
            <person name="Wortman J."/>
            <person name="Nusbaum C."/>
            <person name="Birren B."/>
        </authorList>
    </citation>
    <scope>NUCLEOTIDE SEQUENCE [LARGE SCALE GENOMIC DNA]</scope>
    <source>
        <strain evidence="3 4">CBS 101466</strain>
    </source>
</reference>
<sequence length="238" mass="26608">MPSPHSSENEDGDLEDTVKSDDDGSYVEYRRKRAKLDASKAELDRANAELEAWIAKELRRHAAASAKICRHTRRTKGQSLRKYNSSKKRPSNTLLHHNGDQRVKVEDDLVSVSPIKMESRVGPDHIIANEVTTSRTTEPAGSNFPADIPRPLWETQLNTHFAGPPPQQPFLSLVPNSYLSPQGHFVCPHLSLGMAGSGSRNGNQDLICDLCQQQVDRFYLQYGTSNDSFSFPLGPYDY</sequence>
<feature type="region of interest" description="Disordered" evidence="2">
    <location>
        <begin position="1"/>
        <end position="26"/>
    </location>
</feature>
<name>W2RJ22_CYPE1</name>
<keyword evidence="1" id="KW-0175">Coiled coil</keyword>
<dbReference type="InParanoid" id="W2RJ22"/>
<protein>
    <submittedName>
        <fullName evidence="3">Uncharacterized protein</fullName>
    </submittedName>
</protein>
<feature type="region of interest" description="Disordered" evidence="2">
    <location>
        <begin position="72"/>
        <end position="95"/>
    </location>
</feature>
<dbReference type="AlphaFoldDB" id="W2RJ22"/>
<evidence type="ECO:0000256" key="2">
    <source>
        <dbReference type="SAM" id="MobiDB-lite"/>
    </source>
</evidence>
<proteinExistence type="predicted"/>
<accession>W2RJ22</accession>
<evidence type="ECO:0000313" key="4">
    <source>
        <dbReference type="Proteomes" id="UP000030752"/>
    </source>
</evidence>
<dbReference type="Proteomes" id="UP000030752">
    <property type="component" value="Unassembled WGS sequence"/>
</dbReference>
<evidence type="ECO:0000256" key="1">
    <source>
        <dbReference type="SAM" id="Coils"/>
    </source>
</evidence>
<organism evidence="3 4">
    <name type="scientific">Cyphellophora europaea (strain CBS 101466)</name>
    <name type="common">Phialophora europaea</name>
    <dbReference type="NCBI Taxonomy" id="1220924"/>
    <lineage>
        <taxon>Eukaryota</taxon>
        <taxon>Fungi</taxon>
        <taxon>Dikarya</taxon>
        <taxon>Ascomycota</taxon>
        <taxon>Pezizomycotina</taxon>
        <taxon>Eurotiomycetes</taxon>
        <taxon>Chaetothyriomycetidae</taxon>
        <taxon>Chaetothyriales</taxon>
        <taxon>Cyphellophoraceae</taxon>
        <taxon>Cyphellophora</taxon>
    </lineage>
</organism>
<dbReference type="GeneID" id="19975951"/>
<dbReference type="HOGENOM" id="CLU_1165773_0_0_1"/>
<gene>
    <name evidence="3" type="ORF">HMPREF1541_08612</name>
</gene>
<evidence type="ECO:0000313" key="3">
    <source>
        <dbReference type="EMBL" id="ETN36335.1"/>
    </source>
</evidence>
<dbReference type="VEuPathDB" id="FungiDB:HMPREF1541_08612"/>
<keyword evidence="4" id="KW-1185">Reference proteome</keyword>
<dbReference type="RefSeq" id="XP_008721153.1">
    <property type="nucleotide sequence ID" value="XM_008722931.1"/>
</dbReference>